<name>A0AAE9L0W2_9NEIS</name>
<dbReference type="AlphaFoldDB" id="A0AAE9L0W2"/>
<gene>
    <name evidence="1" type="ORF">LNQ82_03550</name>
</gene>
<proteinExistence type="predicted"/>
<evidence type="ECO:0000313" key="2">
    <source>
        <dbReference type="Proteomes" id="UP001056819"/>
    </source>
</evidence>
<organism evidence="1 2">
    <name type="scientific">Conchiformibius steedae DSM 2580</name>
    <dbReference type="NCBI Taxonomy" id="1121352"/>
    <lineage>
        <taxon>Bacteria</taxon>
        <taxon>Pseudomonadati</taxon>
        <taxon>Pseudomonadota</taxon>
        <taxon>Betaproteobacteria</taxon>
        <taxon>Neisseriales</taxon>
        <taxon>Neisseriaceae</taxon>
        <taxon>Conchiformibius</taxon>
    </lineage>
</organism>
<reference evidence="1" key="1">
    <citation type="submission" date="2022-05" db="EMBL/GenBank/DDBJ databases">
        <title>Alysiella filiformis genome sequencing.</title>
        <authorList>
            <person name="Viehboeck T."/>
        </authorList>
    </citation>
    <scope>NUCLEOTIDE SEQUENCE</scope>
    <source>
        <strain evidence="1">DSM 2580</strain>
    </source>
</reference>
<dbReference type="RefSeq" id="WP_250024375.1">
    <property type="nucleotide sequence ID" value="NZ_CP097501.1"/>
</dbReference>
<evidence type="ECO:0000313" key="1">
    <source>
        <dbReference type="EMBL" id="URD68245.1"/>
    </source>
</evidence>
<accession>A0AAE9L0W2</accession>
<dbReference type="EMBL" id="CP097501">
    <property type="protein sequence ID" value="URD68245.1"/>
    <property type="molecule type" value="Genomic_DNA"/>
</dbReference>
<dbReference type="Proteomes" id="UP001056819">
    <property type="component" value="Chromosome"/>
</dbReference>
<sequence>MLENGFVLLNSHEFNIHQLINDLETDWGISAQAERHQDSFILNIGDFSFFYPYCDLDIWHDPMLMRSVFLSKRLYQALSDAGMSQDWHLNPCVID</sequence>
<protein>
    <submittedName>
        <fullName evidence="1">Uncharacterized protein</fullName>
    </submittedName>
</protein>